<keyword evidence="1" id="KW-0812">Transmembrane</keyword>
<proteinExistence type="predicted"/>
<accession>A0A1J1IV70</accession>
<feature type="transmembrane region" description="Helical" evidence="1">
    <location>
        <begin position="16"/>
        <end position="40"/>
    </location>
</feature>
<feature type="transmembrane region" description="Helical" evidence="1">
    <location>
        <begin position="112"/>
        <end position="130"/>
    </location>
</feature>
<protein>
    <submittedName>
        <fullName evidence="2">CLUMA_CG017222, isoform A</fullName>
    </submittedName>
</protein>
<gene>
    <name evidence="2" type="ORF">CLUMA_CG017222</name>
</gene>
<dbReference type="AlphaFoldDB" id="A0A1J1IV70"/>
<keyword evidence="1" id="KW-0472">Membrane</keyword>
<dbReference type="Proteomes" id="UP000183832">
    <property type="component" value="Unassembled WGS sequence"/>
</dbReference>
<evidence type="ECO:0000313" key="2">
    <source>
        <dbReference type="EMBL" id="CRL04109.1"/>
    </source>
</evidence>
<feature type="transmembrane region" description="Helical" evidence="1">
    <location>
        <begin position="84"/>
        <end position="106"/>
    </location>
</feature>
<evidence type="ECO:0000256" key="1">
    <source>
        <dbReference type="SAM" id="Phobius"/>
    </source>
</evidence>
<sequence length="163" mass="18340">METAFGCFSLEGFGNFYAWCCLITAIIYIATSLIVSVIFIIDYNEAVLAVALIVLVFSIIYLYFAYELFSGVRNRNSTRVKKFLIWCVIDILIVIAVIVAVAYFGYFSQLPSTAASLILAIYIYFCIDALQKKFAAEESSGVIMNYNHEGNDILKQKNNFLPV</sequence>
<organism evidence="2 3">
    <name type="scientific">Clunio marinus</name>
    <dbReference type="NCBI Taxonomy" id="568069"/>
    <lineage>
        <taxon>Eukaryota</taxon>
        <taxon>Metazoa</taxon>
        <taxon>Ecdysozoa</taxon>
        <taxon>Arthropoda</taxon>
        <taxon>Hexapoda</taxon>
        <taxon>Insecta</taxon>
        <taxon>Pterygota</taxon>
        <taxon>Neoptera</taxon>
        <taxon>Endopterygota</taxon>
        <taxon>Diptera</taxon>
        <taxon>Nematocera</taxon>
        <taxon>Chironomoidea</taxon>
        <taxon>Chironomidae</taxon>
        <taxon>Clunio</taxon>
    </lineage>
</organism>
<reference evidence="2 3" key="1">
    <citation type="submission" date="2015-04" db="EMBL/GenBank/DDBJ databases">
        <authorList>
            <person name="Syromyatnikov M.Y."/>
            <person name="Popov V.N."/>
        </authorList>
    </citation>
    <scope>NUCLEOTIDE SEQUENCE [LARGE SCALE GENOMIC DNA]</scope>
</reference>
<name>A0A1J1IV70_9DIPT</name>
<keyword evidence="1" id="KW-1133">Transmembrane helix</keyword>
<evidence type="ECO:0000313" key="3">
    <source>
        <dbReference type="Proteomes" id="UP000183832"/>
    </source>
</evidence>
<feature type="transmembrane region" description="Helical" evidence="1">
    <location>
        <begin position="46"/>
        <end position="64"/>
    </location>
</feature>
<keyword evidence="3" id="KW-1185">Reference proteome</keyword>
<dbReference type="EMBL" id="CVRI01000061">
    <property type="protein sequence ID" value="CRL04109.1"/>
    <property type="molecule type" value="Genomic_DNA"/>
</dbReference>